<dbReference type="InterPro" id="IPR000524">
    <property type="entry name" value="Tscrpt_reg_HTH_GntR"/>
</dbReference>
<keyword evidence="2 6" id="KW-0238">DNA-binding</keyword>
<gene>
    <name evidence="6" type="ORF">C8D82_12335</name>
    <name evidence="5" type="ORF">HF882_12445</name>
</gene>
<dbReference type="Proteomes" id="UP000245959">
    <property type="component" value="Unassembled WGS sequence"/>
</dbReference>
<dbReference type="AlphaFoldDB" id="A0A2U1ARG0"/>
<dbReference type="Pfam" id="PF13377">
    <property type="entry name" value="Peripla_BP_3"/>
    <property type="match status" value="1"/>
</dbReference>
<dbReference type="EMBL" id="QEKH01000023">
    <property type="protein sequence ID" value="PVY38982.1"/>
    <property type="molecule type" value="Genomic_DNA"/>
</dbReference>
<dbReference type="Gene3D" id="3.40.50.2300">
    <property type="match status" value="2"/>
</dbReference>
<evidence type="ECO:0000256" key="3">
    <source>
        <dbReference type="ARBA" id="ARBA00023163"/>
    </source>
</evidence>
<evidence type="ECO:0000256" key="2">
    <source>
        <dbReference type="ARBA" id="ARBA00023125"/>
    </source>
</evidence>
<dbReference type="SUPFAM" id="SSF53822">
    <property type="entry name" value="Periplasmic binding protein-like I"/>
    <property type="match status" value="1"/>
</dbReference>
<feature type="domain" description="HTH gntR-type" evidence="4">
    <location>
        <begin position="9"/>
        <end position="66"/>
    </location>
</feature>
<evidence type="ECO:0000313" key="5">
    <source>
        <dbReference type="EMBL" id="NMD87394.1"/>
    </source>
</evidence>
<evidence type="ECO:0000256" key="1">
    <source>
        <dbReference type="ARBA" id="ARBA00023015"/>
    </source>
</evidence>
<reference evidence="6 7" key="1">
    <citation type="submission" date="2018-04" db="EMBL/GenBank/DDBJ databases">
        <title>Genomic Encyclopedia of Type Strains, Phase IV (KMG-IV): sequencing the most valuable type-strain genomes for metagenomic binning, comparative biology and taxonomic classification.</title>
        <authorList>
            <person name="Goeker M."/>
        </authorList>
    </citation>
    <scope>NUCLEOTIDE SEQUENCE [LARGE SCALE GENOMIC DNA]</scope>
    <source>
        <strain evidence="6 7">DSM 14823</strain>
    </source>
</reference>
<keyword evidence="1" id="KW-0805">Transcription regulation</keyword>
<keyword evidence="7" id="KW-1185">Reference proteome</keyword>
<protein>
    <submittedName>
        <fullName evidence="6">DNA-binding LacI/PurR family transcriptional regulator</fullName>
    </submittedName>
    <submittedName>
        <fullName evidence="5">Substrate-binding domain-containing protein</fullName>
    </submittedName>
</protein>
<dbReference type="InterPro" id="IPR036390">
    <property type="entry name" value="WH_DNA-bd_sf"/>
</dbReference>
<dbReference type="CDD" id="cd07377">
    <property type="entry name" value="WHTH_GntR"/>
    <property type="match status" value="1"/>
</dbReference>
<evidence type="ECO:0000259" key="4">
    <source>
        <dbReference type="SMART" id="SM00345"/>
    </source>
</evidence>
<comment type="caution">
    <text evidence="6">The sequence shown here is derived from an EMBL/GenBank/DDBJ whole genome shotgun (WGS) entry which is preliminary data.</text>
</comment>
<sequence length="337" mass="37190">MIEYKQPAIVAELRRRIQEGIYTSLLPTTAELAAEFGVNVKTMGKAIARLVAEGRLERRRHSGTRLPVQEKRNGAELIEIIFEGYTSIFTHPFWGEIWSGIVGELSREAFRPVLNMLEADRATGLLKLAGFTMCPSAGKIVLGIAEPRLFEAVRSSGVPFLAAGDPVEDPAVPQVAFDFTRGIRQAVDHLEQLGCRRIAFIGQTRSFISPAQLGKFHAYLKAVQHHRQVDPELIEDVRPLSGLGAPALAALLKRSVPDAVIAAYDHQLPEMLAWLEERRLSIPVIGCDGLKLAGLPPDRHTVAAPLSECGREAARRLLAAIREKRSAKSLFLEARFR</sequence>
<keyword evidence="3" id="KW-0804">Transcription</keyword>
<dbReference type="EMBL" id="JABAEW010000023">
    <property type="protein sequence ID" value="NMD87394.1"/>
    <property type="molecule type" value="Genomic_DNA"/>
</dbReference>
<dbReference type="InterPro" id="IPR028082">
    <property type="entry name" value="Peripla_BP_I"/>
</dbReference>
<dbReference type="PANTHER" id="PTHR30146">
    <property type="entry name" value="LACI-RELATED TRANSCRIPTIONAL REPRESSOR"/>
    <property type="match status" value="1"/>
</dbReference>
<dbReference type="GeneID" id="78296142"/>
<dbReference type="CDD" id="cd06267">
    <property type="entry name" value="PBP1_LacI_sugar_binding-like"/>
    <property type="match status" value="1"/>
</dbReference>
<accession>A0A2U1ARG0</accession>
<dbReference type="InterPro" id="IPR046335">
    <property type="entry name" value="LacI/GalR-like_sensor"/>
</dbReference>
<dbReference type="RefSeq" id="WP_165833083.1">
    <property type="nucleotide sequence ID" value="NZ_CABMMC010000133.1"/>
</dbReference>
<name>A0A2U1ARG0_9BACT</name>
<dbReference type="SUPFAM" id="SSF46785">
    <property type="entry name" value="Winged helix' DNA-binding domain"/>
    <property type="match status" value="1"/>
</dbReference>
<dbReference type="PANTHER" id="PTHR30146:SF109">
    <property type="entry name" value="HTH-TYPE TRANSCRIPTIONAL REGULATOR GALS"/>
    <property type="match status" value="1"/>
</dbReference>
<reference evidence="5 8" key="2">
    <citation type="submission" date="2020-04" db="EMBL/GenBank/DDBJ databases">
        <authorList>
            <person name="Hitch T.C.A."/>
            <person name="Wylensek D."/>
            <person name="Clavel T."/>
        </authorList>
    </citation>
    <scope>NUCLEOTIDE SEQUENCE [LARGE SCALE GENOMIC DNA]</scope>
    <source>
        <strain evidence="5 8">COR2-253-APC-1A</strain>
    </source>
</reference>
<dbReference type="SMART" id="SM00345">
    <property type="entry name" value="HTH_GNTR"/>
    <property type="match status" value="1"/>
</dbReference>
<dbReference type="Pfam" id="PF00392">
    <property type="entry name" value="GntR"/>
    <property type="match status" value="1"/>
</dbReference>
<evidence type="ECO:0000313" key="7">
    <source>
        <dbReference type="Proteomes" id="UP000245959"/>
    </source>
</evidence>
<proteinExistence type="predicted"/>
<dbReference type="GO" id="GO:0003700">
    <property type="term" value="F:DNA-binding transcription factor activity"/>
    <property type="evidence" value="ECO:0007669"/>
    <property type="project" value="InterPro"/>
</dbReference>
<dbReference type="GO" id="GO:0000976">
    <property type="term" value="F:transcription cis-regulatory region binding"/>
    <property type="evidence" value="ECO:0007669"/>
    <property type="project" value="TreeGrafter"/>
</dbReference>
<evidence type="ECO:0000313" key="6">
    <source>
        <dbReference type="EMBL" id="PVY38982.1"/>
    </source>
</evidence>
<dbReference type="InterPro" id="IPR036388">
    <property type="entry name" value="WH-like_DNA-bd_sf"/>
</dbReference>
<evidence type="ECO:0000313" key="8">
    <source>
        <dbReference type="Proteomes" id="UP000576225"/>
    </source>
</evidence>
<dbReference type="Gene3D" id="1.10.10.10">
    <property type="entry name" value="Winged helix-like DNA-binding domain superfamily/Winged helix DNA-binding domain"/>
    <property type="match status" value="1"/>
</dbReference>
<dbReference type="Proteomes" id="UP000576225">
    <property type="component" value="Unassembled WGS sequence"/>
</dbReference>
<organism evidence="6 7">
    <name type="scientific">Victivallis vadensis</name>
    <dbReference type="NCBI Taxonomy" id="172901"/>
    <lineage>
        <taxon>Bacteria</taxon>
        <taxon>Pseudomonadati</taxon>
        <taxon>Lentisphaerota</taxon>
        <taxon>Lentisphaeria</taxon>
        <taxon>Victivallales</taxon>
        <taxon>Victivallaceae</taxon>
        <taxon>Victivallis</taxon>
    </lineage>
</organism>